<protein>
    <recommendedName>
        <fullName evidence="3">Lipoprotein</fullName>
    </recommendedName>
</protein>
<evidence type="ECO:0000313" key="1">
    <source>
        <dbReference type="EMBL" id="NMH86928.1"/>
    </source>
</evidence>
<evidence type="ECO:0008006" key="3">
    <source>
        <dbReference type="Google" id="ProtNLM"/>
    </source>
</evidence>
<comment type="caution">
    <text evidence="1">The sequence shown here is derived from an EMBL/GenBank/DDBJ whole genome shotgun (WGS) entry which is preliminary data.</text>
</comment>
<gene>
    <name evidence="1" type="ORF">HHX25_05385</name>
</gene>
<organism evidence="1 2">
    <name type="scientific">Flavivirga algicola</name>
    <dbReference type="NCBI Taxonomy" id="2729136"/>
    <lineage>
        <taxon>Bacteria</taxon>
        <taxon>Pseudomonadati</taxon>
        <taxon>Bacteroidota</taxon>
        <taxon>Flavobacteriia</taxon>
        <taxon>Flavobacteriales</taxon>
        <taxon>Flavobacteriaceae</taxon>
        <taxon>Flavivirga</taxon>
    </lineage>
</organism>
<name>A0ABX1RW75_9FLAO</name>
<reference evidence="1 2" key="1">
    <citation type="submission" date="2020-04" db="EMBL/GenBank/DDBJ databases">
        <title>A Flavivirga sp. nov.</title>
        <authorList>
            <person name="Sun X."/>
        </authorList>
    </citation>
    <scope>NUCLEOTIDE SEQUENCE [LARGE SCALE GENOMIC DNA]</scope>
    <source>
        <strain evidence="1 2">Y03</strain>
    </source>
</reference>
<evidence type="ECO:0000313" key="2">
    <source>
        <dbReference type="Proteomes" id="UP000746690"/>
    </source>
</evidence>
<keyword evidence="2" id="KW-1185">Reference proteome</keyword>
<dbReference type="EMBL" id="JABBHF010000003">
    <property type="protein sequence ID" value="NMH86928.1"/>
    <property type="molecule type" value="Genomic_DNA"/>
</dbReference>
<dbReference type="Proteomes" id="UP000746690">
    <property type="component" value="Unassembled WGS sequence"/>
</dbReference>
<dbReference type="RefSeq" id="WP_169670987.1">
    <property type="nucleotide sequence ID" value="NZ_JABBHF010000003.1"/>
</dbReference>
<sequence>MKFLFILLSFVLADNSCSESNINQNTLLIEYSARSRGIYKNIKINKKTISIINKREAAVFTKPCSKAHWDSLLKVLKPIDVKNISHLKAPSQNRFFDGAAIARLKIVYNGNTYETQAFDHGNPPEEIAALVKEILSISENIE</sequence>
<proteinExistence type="predicted"/>
<accession>A0ABX1RW75</accession>